<reference evidence="2 3" key="1">
    <citation type="submission" date="2016-02" db="EMBL/GenBank/DDBJ databases">
        <title>Genome analysis of coral dinoflagellate symbionts highlights evolutionary adaptations to a symbiotic lifestyle.</title>
        <authorList>
            <person name="Aranda M."/>
            <person name="Li Y."/>
            <person name="Liew Y.J."/>
            <person name="Baumgarten S."/>
            <person name="Simakov O."/>
            <person name="Wilson M."/>
            <person name="Piel J."/>
            <person name="Ashoor H."/>
            <person name="Bougouffa S."/>
            <person name="Bajic V.B."/>
            <person name="Ryu T."/>
            <person name="Ravasi T."/>
            <person name="Bayer T."/>
            <person name="Micklem G."/>
            <person name="Kim H."/>
            <person name="Bhak J."/>
            <person name="Lajeunesse T.C."/>
            <person name="Voolstra C.R."/>
        </authorList>
    </citation>
    <scope>NUCLEOTIDE SEQUENCE [LARGE SCALE GENOMIC DNA]</scope>
    <source>
        <strain evidence="2 3">CCMP2467</strain>
    </source>
</reference>
<dbReference type="AlphaFoldDB" id="A0A1Q9F2M4"/>
<gene>
    <name evidence="2" type="ORF">AK812_SmicGene1969</name>
</gene>
<dbReference type="EMBL" id="LSRX01000021">
    <property type="protein sequence ID" value="OLQ13946.1"/>
    <property type="molecule type" value="Genomic_DNA"/>
</dbReference>
<keyword evidence="1" id="KW-0472">Membrane</keyword>
<sequence>MLPPFARQDVYGSMGAKDPLGSAAKRRPTSLTTVFVNMALPWAAFGLVFWALSFHLRFDQPGLAYLLAAFFFGAGVTSGVMAWQMGERRLRSSYWYHYFAVTMLLSVVAAGVLGSLNYEYNMRKSYTLASELKFYKEVNVGETKGQQLMDAGLVTFSKDTGLDTSKSMGFRDGDTYCVAPITNGDANLLVYDFWAIGASRGARRRLNR</sequence>
<evidence type="ECO:0000313" key="3">
    <source>
        <dbReference type="Proteomes" id="UP000186817"/>
    </source>
</evidence>
<feature type="transmembrane region" description="Helical" evidence="1">
    <location>
        <begin position="34"/>
        <end position="56"/>
    </location>
</feature>
<dbReference type="Proteomes" id="UP000186817">
    <property type="component" value="Unassembled WGS sequence"/>
</dbReference>
<name>A0A1Q9F2M4_SYMMI</name>
<proteinExistence type="predicted"/>
<evidence type="ECO:0000313" key="2">
    <source>
        <dbReference type="EMBL" id="OLQ13946.1"/>
    </source>
</evidence>
<keyword evidence="1" id="KW-0812">Transmembrane</keyword>
<organism evidence="2 3">
    <name type="scientific">Symbiodinium microadriaticum</name>
    <name type="common">Dinoflagellate</name>
    <name type="synonym">Zooxanthella microadriatica</name>
    <dbReference type="NCBI Taxonomy" id="2951"/>
    <lineage>
        <taxon>Eukaryota</taxon>
        <taxon>Sar</taxon>
        <taxon>Alveolata</taxon>
        <taxon>Dinophyceae</taxon>
        <taxon>Suessiales</taxon>
        <taxon>Symbiodiniaceae</taxon>
        <taxon>Symbiodinium</taxon>
    </lineage>
</organism>
<evidence type="ECO:0000256" key="1">
    <source>
        <dbReference type="SAM" id="Phobius"/>
    </source>
</evidence>
<protein>
    <submittedName>
        <fullName evidence="2">Uncharacterized protein</fullName>
    </submittedName>
</protein>
<keyword evidence="3" id="KW-1185">Reference proteome</keyword>
<comment type="caution">
    <text evidence="2">The sequence shown here is derived from an EMBL/GenBank/DDBJ whole genome shotgun (WGS) entry which is preliminary data.</text>
</comment>
<accession>A0A1Q9F2M4</accession>
<feature type="transmembrane region" description="Helical" evidence="1">
    <location>
        <begin position="63"/>
        <end position="83"/>
    </location>
</feature>
<feature type="transmembrane region" description="Helical" evidence="1">
    <location>
        <begin position="95"/>
        <end position="116"/>
    </location>
</feature>
<dbReference type="OrthoDB" id="10290563at2759"/>
<keyword evidence="1" id="KW-1133">Transmembrane helix</keyword>